<dbReference type="InterPro" id="IPR011701">
    <property type="entry name" value="MFS"/>
</dbReference>
<dbReference type="Gene3D" id="1.20.1250.20">
    <property type="entry name" value="MFS general substrate transporter like domains"/>
    <property type="match status" value="1"/>
</dbReference>
<evidence type="ECO:0000313" key="9">
    <source>
        <dbReference type="Proteomes" id="UP000278962"/>
    </source>
</evidence>
<feature type="transmembrane region" description="Helical" evidence="6">
    <location>
        <begin position="304"/>
        <end position="324"/>
    </location>
</feature>
<dbReference type="SUPFAM" id="SSF103473">
    <property type="entry name" value="MFS general substrate transporter"/>
    <property type="match status" value="1"/>
</dbReference>
<protein>
    <submittedName>
        <fullName evidence="8">Putative MFS family arabinose efflux permease</fullName>
    </submittedName>
</protein>
<feature type="domain" description="Major facilitator superfamily (MFS) profile" evidence="7">
    <location>
        <begin position="20"/>
        <end position="393"/>
    </location>
</feature>
<dbReference type="InterPro" id="IPR020846">
    <property type="entry name" value="MFS_dom"/>
</dbReference>
<keyword evidence="3 6" id="KW-0812">Transmembrane</keyword>
<keyword evidence="2" id="KW-1003">Cell membrane</keyword>
<dbReference type="CDD" id="cd17324">
    <property type="entry name" value="MFS_NepI_like"/>
    <property type="match status" value="1"/>
</dbReference>
<feature type="transmembrane region" description="Helical" evidence="6">
    <location>
        <begin position="176"/>
        <end position="196"/>
    </location>
</feature>
<evidence type="ECO:0000259" key="7">
    <source>
        <dbReference type="PROSITE" id="PS50850"/>
    </source>
</evidence>
<dbReference type="GO" id="GO:0005886">
    <property type="term" value="C:plasma membrane"/>
    <property type="evidence" value="ECO:0007669"/>
    <property type="project" value="UniProtKB-SubCell"/>
</dbReference>
<feature type="transmembrane region" description="Helical" evidence="6">
    <location>
        <begin position="148"/>
        <end position="170"/>
    </location>
</feature>
<feature type="transmembrane region" description="Helical" evidence="6">
    <location>
        <begin position="281"/>
        <end position="298"/>
    </location>
</feature>
<feature type="transmembrane region" description="Helical" evidence="6">
    <location>
        <begin position="86"/>
        <end position="104"/>
    </location>
</feature>
<comment type="caution">
    <text evidence="8">The sequence shown here is derived from an EMBL/GenBank/DDBJ whole genome shotgun (WGS) entry which is preliminary data.</text>
</comment>
<keyword evidence="9" id="KW-1185">Reference proteome</keyword>
<dbReference type="InterPro" id="IPR036259">
    <property type="entry name" value="MFS_trans_sf"/>
</dbReference>
<organism evidence="8 9">
    <name type="scientific">Solirubrobacter pauli</name>
    <dbReference type="NCBI Taxonomy" id="166793"/>
    <lineage>
        <taxon>Bacteria</taxon>
        <taxon>Bacillati</taxon>
        <taxon>Actinomycetota</taxon>
        <taxon>Thermoleophilia</taxon>
        <taxon>Solirubrobacterales</taxon>
        <taxon>Solirubrobacteraceae</taxon>
        <taxon>Solirubrobacter</taxon>
    </lineage>
</organism>
<proteinExistence type="predicted"/>
<comment type="subcellular location">
    <subcellularLocation>
        <location evidence="1">Cell membrane</location>
        <topology evidence="1">Multi-pass membrane protein</topology>
    </subcellularLocation>
</comment>
<accession>A0A660LDR5</accession>
<dbReference type="Proteomes" id="UP000278962">
    <property type="component" value="Unassembled WGS sequence"/>
</dbReference>
<dbReference type="AlphaFoldDB" id="A0A660LDR5"/>
<dbReference type="PROSITE" id="PS50850">
    <property type="entry name" value="MFS"/>
    <property type="match status" value="1"/>
</dbReference>
<evidence type="ECO:0000256" key="6">
    <source>
        <dbReference type="SAM" id="Phobius"/>
    </source>
</evidence>
<feature type="transmembrane region" description="Helical" evidence="6">
    <location>
        <begin position="345"/>
        <end position="365"/>
    </location>
</feature>
<evidence type="ECO:0000256" key="4">
    <source>
        <dbReference type="ARBA" id="ARBA00022989"/>
    </source>
</evidence>
<keyword evidence="5 6" id="KW-0472">Membrane</keyword>
<name>A0A660LDR5_9ACTN</name>
<sequence length="411" mass="41685">MRWMTPGDHAPASRTPVPVLLTLLALGVFAAVTSEVLPVGLLPAIGESLHADEASVGLLVSVYAVVVAGASLPLTGLLARWPRRRALWVLLVAYAVGNATFALADDYAVAVAARLLAGFAHAGFFSVTIGTAVSLVPMERAGRAAAWVYAGTTLALAGGVPAGTALGTAIGWRWSFAAIALVLLILAALMAVLLPSAPPPATTASEPVLRTLRKRPVLLVAAVISLLTLGHYTAFTYASPILTAAGIGEASVSLVLFGYGIAGALGLWVAGAVADREPRRALLVAVTMTTAALLALGVPGRPVGAVVIAMLVWGAAFGSLPTLLQTLAHRAASTSADTAPAVVNATFNLGISAGGLLGGRVLLMASPSTTAVAGAALTTLALLLVLAARPRPSRVGWTVASPRPRGWSWRA</sequence>
<feature type="transmembrane region" description="Helical" evidence="6">
    <location>
        <begin position="217"/>
        <end position="238"/>
    </location>
</feature>
<reference evidence="8 9" key="1">
    <citation type="submission" date="2018-10" db="EMBL/GenBank/DDBJ databases">
        <title>Genomic Encyclopedia of Archaeal and Bacterial Type Strains, Phase II (KMG-II): from individual species to whole genera.</title>
        <authorList>
            <person name="Goeker M."/>
        </authorList>
    </citation>
    <scope>NUCLEOTIDE SEQUENCE [LARGE SCALE GENOMIC DNA]</scope>
    <source>
        <strain evidence="8 9">DSM 14954</strain>
    </source>
</reference>
<evidence type="ECO:0000256" key="3">
    <source>
        <dbReference type="ARBA" id="ARBA00022692"/>
    </source>
</evidence>
<evidence type="ECO:0000256" key="1">
    <source>
        <dbReference type="ARBA" id="ARBA00004651"/>
    </source>
</evidence>
<dbReference type="InterPro" id="IPR050189">
    <property type="entry name" value="MFS_Efflux_Transporters"/>
</dbReference>
<dbReference type="EMBL" id="RBIL01000001">
    <property type="protein sequence ID" value="RKQ93207.1"/>
    <property type="molecule type" value="Genomic_DNA"/>
</dbReference>
<dbReference type="Pfam" id="PF07690">
    <property type="entry name" value="MFS_1"/>
    <property type="match status" value="1"/>
</dbReference>
<feature type="transmembrane region" description="Helical" evidence="6">
    <location>
        <begin position="250"/>
        <end position="274"/>
    </location>
</feature>
<dbReference type="PANTHER" id="PTHR43124">
    <property type="entry name" value="PURINE EFFLUX PUMP PBUE"/>
    <property type="match status" value="1"/>
</dbReference>
<evidence type="ECO:0000256" key="5">
    <source>
        <dbReference type="ARBA" id="ARBA00023136"/>
    </source>
</evidence>
<feature type="transmembrane region" description="Helical" evidence="6">
    <location>
        <begin position="371"/>
        <end position="388"/>
    </location>
</feature>
<evidence type="ECO:0000313" key="8">
    <source>
        <dbReference type="EMBL" id="RKQ93207.1"/>
    </source>
</evidence>
<dbReference type="GO" id="GO:0022857">
    <property type="term" value="F:transmembrane transporter activity"/>
    <property type="evidence" value="ECO:0007669"/>
    <property type="project" value="InterPro"/>
</dbReference>
<dbReference type="PANTHER" id="PTHR43124:SF3">
    <property type="entry name" value="CHLORAMPHENICOL EFFLUX PUMP RV0191"/>
    <property type="match status" value="1"/>
</dbReference>
<evidence type="ECO:0000256" key="2">
    <source>
        <dbReference type="ARBA" id="ARBA00022475"/>
    </source>
</evidence>
<gene>
    <name evidence="8" type="ORF">C8N24_3068</name>
</gene>
<keyword evidence="4 6" id="KW-1133">Transmembrane helix</keyword>
<feature type="transmembrane region" description="Helical" evidence="6">
    <location>
        <begin position="116"/>
        <end position="136"/>
    </location>
</feature>
<dbReference type="OrthoDB" id="2810795at2"/>
<feature type="transmembrane region" description="Helical" evidence="6">
    <location>
        <begin position="58"/>
        <end position="79"/>
    </location>
</feature>